<dbReference type="Gene3D" id="3.40.50.300">
    <property type="entry name" value="P-loop containing nucleotide triphosphate hydrolases"/>
    <property type="match status" value="1"/>
</dbReference>
<dbReference type="EMBL" id="QVLV01000032">
    <property type="protein sequence ID" value="RGE55979.1"/>
    <property type="molecule type" value="Genomic_DNA"/>
</dbReference>
<dbReference type="Proteomes" id="UP000261166">
    <property type="component" value="Unassembled WGS sequence"/>
</dbReference>
<dbReference type="InterPro" id="IPR050319">
    <property type="entry name" value="ABC_transp_ATP-bind"/>
</dbReference>
<dbReference type="PROSITE" id="PS50893">
    <property type="entry name" value="ABC_TRANSPORTER_2"/>
    <property type="match status" value="1"/>
</dbReference>
<dbReference type="GO" id="GO:0016887">
    <property type="term" value="F:ATP hydrolysis activity"/>
    <property type="evidence" value="ECO:0007669"/>
    <property type="project" value="InterPro"/>
</dbReference>
<organism evidence="6 8">
    <name type="scientific">Eisenbergiella massiliensis</name>
    <dbReference type="NCBI Taxonomy" id="1720294"/>
    <lineage>
        <taxon>Bacteria</taxon>
        <taxon>Bacillati</taxon>
        <taxon>Bacillota</taxon>
        <taxon>Clostridia</taxon>
        <taxon>Lachnospirales</taxon>
        <taxon>Lachnospiraceae</taxon>
        <taxon>Eisenbergiella</taxon>
    </lineage>
</organism>
<dbReference type="EMBL" id="QVLU01000027">
    <property type="protein sequence ID" value="RGE66777.1"/>
    <property type="molecule type" value="Genomic_DNA"/>
</dbReference>
<dbReference type="PROSITE" id="PS00211">
    <property type="entry name" value="ABC_TRANSPORTER_1"/>
    <property type="match status" value="1"/>
</dbReference>
<accession>A0A3E3HVX7</accession>
<evidence type="ECO:0000259" key="5">
    <source>
        <dbReference type="PROSITE" id="PS50893"/>
    </source>
</evidence>
<comment type="caution">
    <text evidence="6">The sequence shown here is derived from an EMBL/GenBank/DDBJ whole genome shotgun (WGS) entry which is preliminary data.</text>
</comment>
<dbReference type="SUPFAM" id="SSF52540">
    <property type="entry name" value="P-loop containing nucleoside triphosphate hydrolases"/>
    <property type="match status" value="1"/>
</dbReference>
<dbReference type="GO" id="GO:0005524">
    <property type="term" value="F:ATP binding"/>
    <property type="evidence" value="ECO:0007669"/>
    <property type="project" value="UniProtKB-KW"/>
</dbReference>
<dbReference type="GeneID" id="97990292"/>
<dbReference type="Pfam" id="PF00005">
    <property type="entry name" value="ABC_tran"/>
    <property type="match status" value="1"/>
</dbReference>
<dbReference type="RefSeq" id="WP_044916079.1">
    <property type="nucleotide sequence ID" value="NZ_CALBAU010000128.1"/>
</dbReference>
<evidence type="ECO:0000313" key="9">
    <source>
        <dbReference type="Proteomes" id="UP000261166"/>
    </source>
</evidence>
<evidence type="ECO:0000256" key="3">
    <source>
        <dbReference type="ARBA" id="ARBA00022741"/>
    </source>
</evidence>
<dbReference type="OrthoDB" id="9806285at2"/>
<comment type="similarity">
    <text evidence="1">Belongs to the ABC transporter superfamily.</text>
</comment>
<dbReference type="CDD" id="cd03257">
    <property type="entry name" value="ABC_NikE_OppD_transporters"/>
    <property type="match status" value="1"/>
</dbReference>
<evidence type="ECO:0000256" key="2">
    <source>
        <dbReference type="ARBA" id="ARBA00022448"/>
    </source>
</evidence>
<name>A0A3E3HVX7_9FIRM</name>
<dbReference type="PANTHER" id="PTHR43776">
    <property type="entry name" value="TRANSPORT ATP-BINDING PROTEIN"/>
    <property type="match status" value="1"/>
</dbReference>
<evidence type="ECO:0000313" key="8">
    <source>
        <dbReference type="Proteomes" id="UP000260812"/>
    </source>
</evidence>
<feature type="domain" description="ABC transporter" evidence="5">
    <location>
        <begin position="10"/>
        <end position="245"/>
    </location>
</feature>
<dbReference type="Proteomes" id="UP000260812">
    <property type="component" value="Unassembled WGS sequence"/>
</dbReference>
<dbReference type="InterPro" id="IPR027417">
    <property type="entry name" value="P-loop_NTPase"/>
</dbReference>
<evidence type="ECO:0000313" key="7">
    <source>
        <dbReference type="EMBL" id="RGE66777.1"/>
    </source>
</evidence>
<proteinExistence type="inferred from homology"/>
<keyword evidence="8" id="KW-1185">Reference proteome</keyword>
<evidence type="ECO:0000256" key="4">
    <source>
        <dbReference type="ARBA" id="ARBA00022840"/>
    </source>
</evidence>
<dbReference type="InterPro" id="IPR017871">
    <property type="entry name" value="ABC_transporter-like_CS"/>
</dbReference>
<keyword evidence="2" id="KW-0813">Transport</keyword>
<dbReference type="GeneID" id="86054368"/>
<dbReference type="InterPro" id="IPR003439">
    <property type="entry name" value="ABC_transporter-like_ATP-bd"/>
</dbReference>
<dbReference type="SMART" id="SM00382">
    <property type="entry name" value="AAA"/>
    <property type="match status" value="1"/>
</dbReference>
<dbReference type="InterPro" id="IPR003593">
    <property type="entry name" value="AAA+_ATPase"/>
</dbReference>
<keyword evidence="3" id="KW-0547">Nucleotide-binding</keyword>
<keyword evidence="4 6" id="KW-0067">ATP-binding</keyword>
<reference evidence="6 9" key="1">
    <citation type="submission" date="2018-08" db="EMBL/GenBank/DDBJ databases">
        <title>A genome reference for cultivated species of the human gut microbiota.</title>
        <authorList>
            <person name="Zou Y."/>
            <person name="Xue W."/>
            <person name="Luo G."/>
        </authorList>
    </citation>
    <scope>NUCLEOTIDE SEQUENCE [LARGE SCALE GENOMIC DNA]</scope>
    <source>
        <strain evidence="7 9">AF26-4BH</strain>
        <strain evidence="6">TF05-5AC</strain>
    </source>
</reference>
<sequence length="255" mass="28577">MENTQTNNILMVKDLRVSYSQEAGSVFRPKKDLDVLKGVSFSIREGEVMGLVGESGCGKSTLSKALLGLIPKYEGVIVQKSEHPQMIFQDPFSSLNPAKKVGWILEEPLRLNTGLNRAEREKKVSEMLRRVGLEEKLAQRYPRQLSGGQRQRVCIAESLMLSPKLLIADEPVSALDVTIQAQIIALLRSIQKEMGLAILFISHDMRVVYQLSQRVMIMKDGEIVESGDVEQVYFHPEHPYTKKLLEAAGILEEGD</sequence>
<dbReference type="AlphaFoldDB" id="A0A3E3HVX7"/>
<protein>
    <submittedName>
        <fullName evidence="6">ABC transporter ATP-binding protein</fullName>
    </submittedName>
</protein>
<gene>
    <name evidence="7" type="ORF">DWY69_23250</name>
    <name evidence="6" type="ORF">DXC51_26410</name>
</gene>
<evidence type="ECO:0000313" key="6">
    <source>
        <dbReference type="EMBL" id="RGE55979.1"/>
    </source>
</evidence>
<dbReference type="GO" id="GO:0055085">
    <property type="term" value="P:transmembrane transport"/>
    <property type="evidence" value="ECO:0007669"/>
    <property type="project" value="UniProtKB-ARBA"/>
</dbReference>
<evidence type="ECO:0000256" key="1">
    <source>
        <dbReference type="ARBA" id="ARBA00005417"/>
    </source>
</evidence>
<dbReference type="PANTHER" id="PTHR43776:SF7">
    <property type="entry name" value="D,D-DIPEPTIDE TRANSPORT ATP-BINDING PROTEIN DDPF-RELATED"/>
    <property type="match status" value="1"/>
</dbReference>